<evidence type="ECO:0000256" key="9">
    <source>
        <dbReference type="ARBA" id="ARBA00049893"/>
    </source>
</evidence>
<dbReference type="Proteomes" id="UP000028839">
    <property type="component" value="Unassembled WGS sequence"/>
</dbReference>
<evidence type="ECO:0000256" key="5">
    <source>
        <dbReference type="ARBA" id="ARBA00022801"/>
    </source>
</evidence>
<dbReference type="SUPFAM" id="SSF64438">
    <property type="entry name" value="CNF1/YfiH-like putative cysteine hydrolases"/>
    <property type="match status" value="1"/>
</dbReference>
<dbReference type="AlphaFoldDB" id="A0A0E2Z4P1"/>
<comment type="caution">
    <text evidence="11">The sequence shown here is derived from an EMBL/GenBank/DDBJ whole genome shotgun (WGS) entry which is preliminary data.</text>
</comment>
<keyword evidence="6" id="KW-0862">Zinc</keyword>
<comment type="catalytic activity">
    <reaction evidence="1">
        <text>inosine + phosphate = alpha-D-ribose 1-phosphate + hypoxanthine</text>
        <dbReference type="Rhea" id="RHEA:27646"/>
        <dbReference type="ChEBI" id="CHEBI:17368"/>
        <dbReference type="ChEBI" id="CHEBI:17596"/>
        <dbReference type="ChEBI" id="CHEBI:43474"/>
        <dbReference type="ChEBI" id="CHEBI:57720"/>
        <dbReference type="EC" id="2.4.2.1"/>
    </reaction>
    <physiologicalReaction direction="left-to-right" evidence="1">
        <dbReference type="Rhea" id="RHEA:27647"/>
    </physiologicalReaction>
</comment>
<proteinExistence type="inferred from homology"/>
<dbReference type="HOGENOM" id="CLU_065784_1_1_6"/>
<dbReference type="GO" id="GO:0005507">
    <property type="term" value="F:copper ion binding"/>
    <property type="evidence" value="ECO:0007669"/>
    <property type="project" value="TreeGrafter"/>
</dbReference>
<dbReference type="EMBL" id="JPGN01000020">
    <property type="protein sequence ID" value="KFI20459.1"/>
    <property type="molecule type" value="Genomic_DNA"/>
</dbReference>
<comment type="catalytic activity">
    <reaction evidence="8">
        <text>adenosine + phosphate = alpha-D-ribose 1-phosphate + adenine</text>
        <dbReference type="Rhea" id="RHEA:27642"/>
        <dbReference type="ChEBI" id="CHEBI:16335"/>
        <dbReference type="ChEBI" id="CHEBI:16708"/>
        <dbReference type="ChEBI" id="CHEBI:43474"/>
        <dbReference type="ChEBI" id="CHEBI:57720"/>
        <dbReference type="EC" id="2.4.2.1"/>
    </reaction>
    <physiologicalReaction direction="left-to-right" evidence="8">
        <dbReference type="Rhea" id="RHEA:27643"/>
    </physiologicalReaction>
</comment>
<keyword evidence="4" id="KW-0479">Metal-binding</keyword>
<comment type="similarity">
    <text evidence="2 10">Belongs to the purine nucleoside phosphorylase YfiH/LACC1 family.</text>
</comment>
<organism evidence="11 12">
    <name type="scientific">Nitrosococcus oceani C-27</name>
    <dbReference type="NCBI Taxonomy" id="314279"/>
    <lineage>
        <taxon>Bacteria</taxon>
        <taxon>Pseudomonadati</taxon>
        <taxon>Pseudomonadota</taxon>
        <taxon>Gammaproteobacteria</taxon>
        <taxon>Chromatiales</taxon>
        <taxon>Chromatiaceae</taxon>
        <taxon>Nitrosococcus</taxon>
    </lineage>
</organism>
<evidence type="ECO:0000256" key="6">
    <source>
        <dbReference type="ARBA" id="ARBA00022833"/>
    </source>
</evidence>
<evidence type="ECO:0000256" key="4">
    <source>
        <dbReference type="ARBA" id="ARBA00022723"/>
    </source>
</evidence>
<evidence type="ECO:0000256" key="10">
    <source>
        <dbReference type="RuleBase" id="RU361274"/>
    </source>
</evidence>
<dbReference type="PANTHER" id="PTHR30616">
    <property type="entry name" value="UNCHARACTERIZED PROTEIN YFIH"/>
    <property type="match status" value="1"/>
</dbReference>
<accession>A0A0E2Z4P1</accession>
<evidence type="ECO:0000256" key="7">
    <source>
        <dbReference type="ARBA" id="ARBA00047989"/>
    </source>
</evidence>
<evidence type="ECO:0000256" key="2">
    <source>
        <dbReference type="ARBA" id="ARBA00007353"/>
    </source>
</evidence>
<dbReference type="Gene3D" id="3.60.140.10">
    <property type="entry name" value="CNF1/YfiH-like putative cysteine hydrolases"/>
    <property type="match status" value="1"/>
</dbReference>
<evidence type="ECO:0000256" key="8">
    <source>
        <dbReference type="ARBA" id="ARBA00048968"/>
    </source>
</evidence>
<sequence length="249" mass="27073">MENTVHPLTIIPHWPAPANVRAYTTTRSGGVSLPPYHSFNLAEHVGDTPEAVKKNRFHLYQFLSLPCEPSWLKQVHGARIVSANYGPGQQGDASIAYGPGPVCAILTADCLPLLLCDQKGTRVAAVHAGWRGLAADIIGATINALDIPGEHLLAWLGPAIGPQAFEVGPEVKQTFLDQNDDHALAFNANRPGHWLADIYQLARLSLTKRGVRSIYGGQYCTVADPDRFYSYRREGITGRMATLIWLAAA</sequence>
<dbReference type="InterPro" id="IPR003730">
    <property type="entry name" value="Cu_polyphenol_OxRdtase"/>
</dbReference>
<dbReference type="NCBIfam" id="TIGR00726">
    <property type="entry name" value="peptidoglycan editing factor PgeF"/>
    <property type="match status" value="1"/>
</dbReference>
<evidence type="ECO:0000313" key="12">
    <source>
        <dbReference type="Proteomes" id="UP000028839"/>
    </source>
</evidence>
<protein>
    <recommendedName>
        <fullName evidence="10">Purine nucleoside phosphorylase</fullName>
    </recommendedName>
</protein>
<dbReference type="PANTHER" id="PTHR30616:SF2">
    <property type="entry name" value="PURINE NUCLEOSIDE PHOSPHORYLASE LACC1"/>
    <property type="match status" value="1"/>
</dbReference>
<comment type="catalytic activity">
    <reaction evidence="9">
        <text>S-methyl-5'-thioadenosine + phosphate = 5-(methylsulfanyl)-alpha-D-ribose 1-phosphate + adenine</text>
        <dbReference type="Rhea" id="RHEA:11852"/>
        <dbReference type="ChEBI" id="CHEBI:16708"/>
        <dbReference type="ChEBI" id="CHEBI:17509"/>
        <dbReference type="ChEBI" id="CHEBI:43474"/>
        <dbReference type="ChEBI" id="CHEBI:58533"/>
        <dbReference type="EC" id="2.4.2.28"/>
    </reaction>
    <physiologicalReaction direction="left-to-right" evidence="9">
        <dbReference type="Rhea" id="RHEA:11853"/>
    </physiologicalReaction>
</comment>
<evidence type="ECO:0000256" key="1">
    <source>
        <dbReference type="ARBA" id="ARBA00000553"/>
    </source>
</evidence>
<dbReference type="GO" id="GO:0016787">
    <property type="term" value="F:hydrolase activity"/>
    <property type="evidence" value="ECO:0007669"/>
    <property type="project" value="UniProtKB-KW"/>
</dbReference>
<keyword evidence="3" id="KW-0808">Transferase</keyword>
<reference evidence="11 12" key="1">
    <citation type="submission" date="2014-07" db="EMBL/GenBank/DDBJ databases">
        <title>Comparative analysis of Nitrosococcus oceani genome inventories of strains from Pacific and Atlantic gyres.</title>
        <authorList>
            <person name="Lim C.K."/>
            <person name="Wang L."/>
            <person name="Sayavedra-Soto L.A."/>
            <person name="Klotz M.G."/>
        </authorList>
    </citation>
    <scope>NUCLEOTIDE SEQUENCE [LARGE SCALE GENOMIC DNA]</scope>
    <source>
        <strain evidence="11 12">C-27</strain>
    </source>
</reference>
<name>A0A0E2Z4P1_9GAMM</name>
<keyword evidence="5" id="KW-0378">Hydrolase</keyword>
<evidence type="ECO:0000256" key="3">
    <source>
        <dbReference type="ARBA" id="ARBA00022679"/>
    </source>
</evidence>
<dbReference type="GO" id="GO:0017061">
    <property type="term" value="F:S-methyl-5-thioadenosine phosphorylase activity"/>
    <property type="evidence" value="ECO:0007669"/>
    <property type="project" value="UniProtKB-EC"/>
</dbReference>
<dbReference type="OrthoDB" id="4279at2"/>
<gene>
    <name evidence="11" type="ORF">IB75_03070</name>
</gene>
<dbReference type="InterPro" id="IPR011324">
    <property type="entry name" value="Cytotoxic_necrot_fac-like_cat"/>
</dbReference>
<comment type="catalytic activity">
    <reaction evidence="7">
        <text>adenosine + H2O + H(+) = inosine + NH4(+)</text>
        <dbReference type="Rhea" id="RHEA:24408"/>
        <dbReference type="ChEBI" id="CHEBI:15377"/>
        <dbReference type="ChEBI" id="CHEBI:15378"/>
        <dbReference type="ChEBI" id="CHEBI:16335"/>
        <dbReference type="ChEBI" id="CHEBI:17596"/>
        <dbReference type="ChEBI" id="CHEBI:28938"/>
        <dbReference type="EC" id="3.5.4.4"/>
    </reaction>
    <physiologicalReaction direction="left-to-right" evidence="7">
        <dbReference type="Rhea" id="RHEA:24409"/>
    </physiologicalReaction>
</comment>
<dbReference type="InterPro" id="IPR038371">
    <property type="entry name" value="Cu_polyphenol_OxRdtase_sf"/>
</dbReference>
<dbReference type="Pfam" id="PF02578">
    <property type="entry name" value="Cu-oxidase_4"/>
    <property type="match status" value="1"/>
</dbReference>
<dbReference type="CDD" id="cd16833">
    <property type="entry name" value="YfiH"/>
    <property type="match status" value="1"/>
</dbReference>
<evidence type="ECO:0000313" key="11">
    <source>
        <dbReference type="EMBL" id="KFI20459.1"/>
    </source>
</evidence>